<proteinExistence type="inferred from homology"/>
<dbReference type="PROSITE" id="PS01279">
    <property type="entry name" value="PCMT"/>
    <property type="match status" value="1"/>
</dbReference>
<dbReference type="STRING" id="1993.SAMN04489713_112295"/>
<comment type="subcellular location">
    <subcellularLocation>
        <location evidence="1">Cytoplasm</location>
    </subcellularLocation>
</comment>
<dbReference type="Proteomes" id="UP000183413">
    <property type="component" value="Unassembled WGS sequence"/>
</dbReference>
<evidence type="ECO:0000256" key="9">
    <source>
        <dbReference type="ARBA" id="ARBA00030757"/>
    </source>
</evidence>
<comment type="similarity">
    <text evidence="2">Belongs to the methyltransferase superfamily. L-isoaspartyl/D-aspartyl protein methyltransferase family.</text>
</comment>
<dbReference type="InterPro" id="IPR029063">
    <property type="entry name" value="SAM-dependent_MTases_sf"/>
</dbReference>
<dbReference type="PANTHER" id="PTHR11579:SF0">
    <property type="entry name" value="PROTEIN-L-ISOASPARTATE(D-ASPARTATE) O-METHYLTRANSFERASE"/>
    <property type="match status" value="1"/>
</dbReference>
<dbReference type="InterPro" id="IPR000682">
    <property type="entry name" value="PCMT"/>
</dbReference>
<name>A0A1I5NU92_9ACTN</name>
<evidence type="ECO:0000256" key="10">
    <source>
        <dbReference type="ARBA" id="ARBA00031323"/>
    </source>
</evidence>
<dbReference type="PANTHER" id="PTHR11579">
    <property type="entry name" value="PROTEIN-L-ISOASPARTATE O-METHYLTRANSFERASE"/>
    <property type="match status" value="1"/>
</dbReference>
<dbReference type="GO" id="GO:0004719">
    <property type="term" value="F:protein-L-isoaspartate (D-aspartate) O-methyltransferase activity"/>
    <property type="evidence" value="ECO:0007669"/>
    <property type="project" value="UniProtKB-EC"/>
</dbReference>
<evidence type="ECO:0000313" key="12">
    <source>
        <dbReference type="EMBL" id="SFP25333.1"/>
    </source>
</evidence>
<evidence type="ECO:0000256" key="6">
    <source>
        <dbReference type="ARBA" id="ARBA00022603"/>
    </source>
</evidence>
<dbReference type="InParanoid" id="A0A1I5NU92"/>
<evidence type="ECO:0000313" key="13">
    <source>
        <dbReference type="Proteomes" id="UP000183413"/>
    </source>
</evidence>
<keyword evidence="13" id="KW-1185">Reference proteome</keyword>
<sequence>MTDWHEIIGSVPRRSFSPDVVWADLEPGPWVRIDRTTEPAKWDEVVALDQPLVTQFEDGRTEGEGLASSSLSMPTMVVEFLDQLDPFDDHRVLDIGTGAGWTAALLSARVGTHNVTTVEVDPGLSAKAAERLKAAGYEPRIIVGDGADGWPEGAPYDRIHATCAVPCVPHVWVKQTRPGGVIVTPFSAGYGCGAVLRLDVLGDGTAVGRFSGSADYMMMRAQRPAYGSARTWTQAVQRDVRVSRTQLDPRSLPYGPVSIDLTIAALVPGVISKFYTDANGATLWILDRETYEGAWASVDYEPGLPDYEVQQAGDRSLWDETEAAYLQWLKWGRPDITRFGITVTPDKQTIWLDTPATRPPR</sequence>
<keyword evidence="5" id="KW-0963">Cytoplasm</keyword>
<reference evidence="12 13" key="1">
    <citation type="submission" date="2016-10" db="EMBL/GenBank/DDBJ databases">
        <authorList>
            <person name="de Groot N.N."/>
        </authorList>
    </citation>
    <scope>NUCLEOTIDE SEQUENCE [LARGE SCALE GENOMIC DNA]</scope>
    <source>
        <strain evidence="12 13">DSM 43067</strain>
    </source>
</reference>
<keyword evidence="7 12" id="KW-0808">Transferase</keyword>
<evidence type="ECO:0000256" key="2">
    <source>
        <dbReference type="ARBA" id="ARBA00005369"/>
    </source>
</evidence>
<evidence type="ECO:0000256" key="4">
    <source>
        <dbReference type="ARBA" id="ARBA00013346"/>
    </source>
</evidence>
<evidence type="ECO:0000256" key="7">
    <source>
        <dbReference type="ARBA" id="ARBA00022679"/>
    </source>
</evidence>
<dbReference type="RefSeq" id="WP_075023140.1">
    <property type="nucleotide sequence ID" value="NZ_FOVH01000012.1"/>
</dbReference>
<evidence type="ECO:0000256" key="5">
    <source>
        <dbReference type="ARBA" id="ARBA00022490"/>
    </source>
</evidence>
<dbReference type="CDD" id="cd02440">
    <property type="entry name" value="AdoMet_MTases"/>
    <property type="match status" value="1"/>
</dbReference>
<keyword evidence="8" id="KW-0949">S-adenosyl-L-methionine</keyword>
<dbReference type="eggNOG" id="COG2518">
    <property type="taxonomic scope" value="Bacteria"/>
</dbReference>
<dbReference type="GO" id="GO:0032259">
    <property type="term" value="P:methylation"/>
    <property type="evidence" value="ECO:0007669"/>
    <property type="project" value="UniProtKB-KW"/>
</dbReference>
<dbReference type="Pfam" id="PF01135">
    <property type="entry name" value="PCMT"/>
    <property type="match status" value="1"/>
</dbReference>
<dbReference type="GO" id="GO:0005737">
    <property type="term" value="C:cytoplasm"/>
    <property type="evidence" value="ECO:0007669"/>
    <property type="project" value="UniProtKB-SubCell"/>
</dbReference>
<dbReference type="Gene3D" id="3.40.50.150">
    <property type="entry name" value="Vaccinia Virus protein VP39"/>
    <property type="match status" value="1"/>
</dbReference>
<evidence type="ECO:0000256" key="1">
    <source>
        <dbReference type="ARBA" id="ARBA00004496"/>
    </source>
</evidence>
<dbReference type="SUPFAM" id="SSF53335">
    <property type="entry name" value="S-adenosyl-L-methionine-dependent methyltransferases"/>
    <property type="match status" value="1"/>
</dbReference>
<protein>
    <recommendedName>
        <fullName evidence="4">Protein-L-isoaspartate O-methyltransferase</fullName>
        <ecNumber evidence="3">2.1.1.77</ecNumber>
    </recommendedName>
    <alternativeName>
        <fullName evidence="11">L-isoaspartyl protein carboxyl methyltransferase</fullName>
    </alternativeName>
    <alternativeName>
        <fullName evidence="9">Protein L-isoaspartyl methyltransferase</fullName>
    </alternativeName>
    <alternativeName>
        <fullName evidence="10">Protein-beta-aspartate methyltransferase</fullName>
    </alternativeName>
</protein>
<evidence type="ECO:0000256" key="8">
    <source>
        <dbReference type="ARBA" id="ARBA00022691"/>
    </source>
</evidence>
<accession>A0A1I5NU92</accession>
<dbReference type="EC" id="2.1.1.77" evidence="3"/>
<evidence type="ECO:0000256" key="3">
    <source>
        <dbReference type="ARBA" id="ARBA00011890"/>
    </source>
</evidence>
<gene>
    <name evidence="12" type="ORF">SAMN04489713_112295</name>
</gene>
<dbReference type="AlphaFoldDB" id="A0A1I5NU92"/>
<keyword evidence="6 12" id="KW-0489">Methyltransferase</keyword>
<evidence type="ECO:0000256" key="11">
    <source>
        <dbReference type="ARBA" id="ARBA00031350"/>
    </source>
</evidence>
<dbReference type="EMBL" id="FOVH01000012">
    <property type="protein sequence ID" value="SFP25333.1"/>
    <property type="molecule type" value="Genomic_DNA"/>
</dbReference>
<organism evidence="12 13">
    <name type="scientific">Actinomadura madurae</name>
    <dbReference type="NCBI Taxonomy" id="1993"/>
    <lineage>
        <taxon>Bacteria</taxon>
        <taxon>Bacillati</taxon>
        <taxon>Actinomycetota</taxon>
        <taxon>Actinomycetes</taxon>
        <taxon>Streptosporangiales</taxon>
        <taxon>Thermomonosporaceae</taxon>
        <taxon>Actinomadura</taxon>
    </lineage>
</organism>